<organism evidence="2 3">
    <name type="scientific">Chloracidobacterium thermophilum (strain B)</name>
    <dbReference type="NCBI Taxonomy" id="981222"/>
    <lineage>
        <taxon>Bacteria</taxon>
        <taxon>Pseudomonadati</taxon>
        <taxon>Acidobacteriota</taxon>
        <taxon>Terriglobia</taxon>
        <taxon>Terriglobales</taxon>
        <taxon>Acidobacteriaceae</taxon>
        <taxon>Chloracidobacterium</taxon>
    </lineage>
</organism>
<dbReference type="Proteomes" id="UP000006791">
    <property type="component" value="Chromosome 1"/>
</dbReference>
<evidence type="ECO:0000256" key="1">
    <source>
        <dbReference type="SAM" id="Phobius"/>
    </source>
</evidence>
<dbReference type="HOGENOM" id="CLU_081833_1_0_0"/>
<dbReference type="STRING" id="981222.Cabther_A1829"/>
<evidence type="ECO:0000313" key="3">
    <source>
        <dbReference type="Proteomes" id="UP000006791"/>
    </source>
</evidence>
<feature type="transmembrane region" description="Helical" evidence="1">
    <location>
        <begin position="48"/>
        <end position="68"/>
    </location>
</feature>
<dbReference type="KEGG" id="ctm:Cabther_A1829"/>
<dbReference type="Pfam" id="PF07099">
    <property type="entry name" value="DUF1361"/>
    <property type="match status" value="1"/>
</dbReference>
<protein>
    <submittedName>
        <fullName evidence="2">Putative membrane protein</fullName>
    </submittedName>
</protein>
<dbReference type="AlphaFoldDB" id="G2LG62"/>
<sequence length="235" mass="26109">MPADRTVGGPAARHGRRWWPLLAALGLALLWCLGLLVVRWRLTNHLRYTFLMWNLFLAAVPLGLAFGLSCVRQRLIGVGLLTGWLLFLPNAPYVFTDFIHLSPYGRAPMWFDVLLLASFALTALWLGLVSLHLVHEWVEQHFSPLAGWGVVLLACPLSGFGVYLGRFGRWNSWDVLHRPVALLADVVAQLSTPADALRIGAVTFGFGGLLVVAYLIWWAQGAWQRRPVPSAPPSQ</sequence>
<keyword evidence="1" id="KW-0812">Transmembrane</keyword>
<keyword evidence="3" id="KW-1185">Reference proteome</keyword>
<dbReference type="OrthoDB" id="4540541at2"/>
<reference evidence="2 3" key="1">
    <citation type="journal article" date="2012" name="Environ. Microbiol.">
        <title>Complete genome of Candidatus Chloracidobacterium thermophilum, a chlorophyll-based photoheterotroph belonging to the phylum Acidobacteria.</title>
        <authorList>
            <person name="Garcia Costas A.M."/>
            <person name="Liu Z."/>
            <person name="Tomsho L.P."/>
            <person name="Schuster S.C."/>
            <person name="Ward D.M."/>
            <person name="Bryant D.A."/>
        </authorList>
    </citation>
    <scope>NUCLEOTIDE SEQUENCE [LARGE SCALE GENOMIC DNA]</scope>
    <source>
        <strain evidence="2 3">B</strain>
    </source>
</reference>
<gene>
    <name evidence="2" type="ordered locus">Cabther_A1829</name>
</gene>
<keyword evidence="1" id="KW-0472">Membrane</keyword>
<feature type="transmembrane region" description="Helical" evidence="1">
    <location>
        <begin position="21"/>
        <end position="42"/>
    </location>
</feature>
<feature type="transmembrane region" description="Helical" evidence="1">
    <location>
        <begin position="145"/>
        <end position="164"/>
    </location>
</feature>
<feature type="transmembrane region" description="Helical" evidence="1">
    <location>
        <begin position="75"/>
        <end position="95"/>
    </location>
</feature>
<accession>G2LG62</accession>
<feature type="transmembrane region" description="Helical" evidence="1">
    <location>
        <begin position="107"/>
        <end position="133"/>
    </location>
</feature>
<keyword evidence="1" id="KW-1133">Transmembrane helix</keyword>
<name>G2LG62_CHLTF</name>
<dbReference type="EMBL" id="CP002514">
    <property type="protein sequence ID" value="AEP12575.1"/>
    <property type="molecule type" value="Genomic_DNA"/>
</dbReference>
<dbReference type="RefSeq" id="WP_014100312.1">
    <property type="nucleotide sequence ID" value="NC_016024.1"/>
</dbReference>
<dbReference type="InterPro" id="IPR009793">
    <property type="entry name" value="DUF1361"/>
</dbReference>
<evidence type="ECO:0000313" key="2">
    <source>
        <dbReference type="EMBL" id="AEP12575.1"/>
    </source>
</evidence>
<proteinExistence type="predicted"/>
<feature type="transmembrane region" description="Helical" evidence="1">
    <location>
        <begin position="196"/>
        <end position="217"/>
    </location>
</feature>